<evidence type="ECO:0000256" key="1">
    <source>
        <dbReference type="ARBA" id="ARBA00023015"/>
    </source>
</evidence>
<proteinExistence type="predicted"/>
<dbReference type="PANTHER" id="PTHR43280">
    <property type="entry name" value="ARAC-FAMILY TRANSCRIPTIONAL REGULATOR"/>
    <property type="match status" value="1"/>
</dbReference>
<evidence type="ECO:0000256" key="2">
    <source>
        <dbReference type="ARBA" id="ARBA00023125"/>
    </source>
</evidence>
<dbReference type="EMBL" id="CP091430">
    <property type="protein sequence ID" value="UVI32010.1"/>
    <property type="molecule type" value="Genomic_DNA"/>
</dbReference>
<evidence type="ECO:0000313" key="5">
    <source>
        <dbReference type="EMBL" id="UVI32010.1"/>
    </source>
</evidence>
<feature type="domain" description="HTH araC/xylS-type" evidence="4">
    <location>
        <begin position="192"/>
        <end position="290"/>
    </location>
</feature>
<dbReference type="InterPro" id="IPR037923">
    <property type="entry name" value="HTH-like"/>
</dbReference>
<keyword evidence="6" id="KW-1185">Reference proteome</keyword>
<dbReference type="InterPro" id="IPR020449">
    <property type="entry name" value="Tscrpt_reg_AraC-type_HTH"/>
</dbReference>
<keyword evidence="2" id="KW-0238">DNA-binding</keyword>
<dbReference type="Gene3D" id="1.10.10.60">
    <property type="entry name" value="Homeodomain-like"/>
    <property type="match status" value="2"/>
</dbReference>
<dbReference type="PROSITE" id="PS01124">
    <property type="entry name" value="HTH_ARAC_FAMILY_2"/>
    <property type="match status" value="1"/>
</dbReference>
<protein>
    <submittedName>
        <fullName evidence="5">AraC family transcriptional regulator</fullName>
    </submittedName>
</protein>
<dbReference type="SUPFAM" id="SSF51215">
    <property type="entry name" value="Regulatory protein AraC"/>
    <property type="match status" value="1"/>
</dbReference>
<dbReference type="Gene3D" id="2.60.120.10">
    <property type="entry name" value="Jelly Rolls"/>
    <property type="match status" value="1"/>
</dbReference>
<dbReference type="PRINTS" id="PR00032">
    <property type="entry name" value="HTHARAC"/>
</dbReference>
<dbReference type="RefSeq" id="WP_258388070.1">
    <property type="nucleotide sequence ID" value="NZ_CP091430.1"/>
</dbReference>
<dbReference type="Pfam" id="PF02311">
    <property type="entry name" value="AraC_binding"/>
    <property type="match status" value="1"/>
</dbReference>
<dbReference type="InterPro" id="IPR003313">
    <property type="entry name" value="AraC-bd"/>
</dbReference>
<name>A0ABY5SHQ2_9BACL</name>
<keyword evidence="1" id="KW-0805">Transcription regulation</keyword>
<accession>A0ABY5SHQ2</accession>
<dbReference type="Proteomes" id="UP001057877">
    <property type="component" value="Chromosome"/>
</dbReference>
<reference evidence="5" key="1">
    <citation type="submission" date="2022-01" db="EMBL/GenBank/DDBJ databases">
        <title>Paenibacillus spongiae sp. nov., isolated from marine sponge.</title>
        <authorList>
            <person name="Li Z."/>
            <person name="Zhang M."/>
        </authorList>
    </citation>
    <scope>NUCLEOTIDE SEQUENCE</scope>
    <source>
        <strain evidence="5">PHS-Z3</strain>
    </source>
</reference>
<evidence type="ECO:0000256" key="3">
    <source>
        <dbReference type="ARBA" id="ARBA00023163"/>
    </source>
</evidence>
<dbReference type="InterPro" id="IPR014710">
    <property type="entry name" value="RmlC-like_jellyroll"/>
</dbReference>
<organism evidence="5 6">
    <name type="scientific">Paenibacillus spongiae</name>
    <dbReference type="NCBI Taxonomy" id="2909671"/>
    <lineage>
        <taxon>Bacteria</taxon>
        <taxon>Bacillati</taxon>
        <taxon>Bacillota</taxon>
        <taxon>Bacilli</taxon>
        <taxon>Bacillales</taxon>
        <taxon>Paenibacillaceae</taxon>
        <taxon>Paenibacillus</taxon>
    </lineage>
</organism>
<dbReference type="InterPro" id="IPR009057">
    <property type="entry name" value="Homeodomain-like_sf"/>
</dbReference>
<gene>
    <name evidence="5" type="ORF">L1F29_09425</name>
</gene>
<evidence type="ECO:0000313" key="6">
    <source>
        <dbReference type="Proteomes" id="UP001057877"/>
    </source>
</evidence>
<sequence>MRRYTNEEFMDDDSFPFRAFPAPVSESIESHSHEFVELVFVVEGKGEHEYNHHFSPIAEGDVYMISPQTTHGYRLQTDSPLLVYNVIFQPSVFAEELEVMSRFNSFIDFFYIEPFLRSTASYKPHLNLKGRERLELKQMIERLIDEDRKREMGYQFFIKTTMIQLFIHLSRCYERMLHKVSFAAAEEETMFRHVREFIAAHYAQPLTLKQMSGLCGMSQSSFTSKFKQYSGKTFIEYRNEIRIEVAKEWLTKTDEKTVAIALEVGYEDLSYFNRVFKDCFGMPPGKYRELYRGK</sequence>
<dbReference type="PANTHER" id="PTHR43280:SF28">
    <property type="entry name" value="HTH-TYPE TRANSCRIPTIONAL ACTIVATOR RHAS"/>
    <property type="match status" value="1"/>
</dbReference>
<dbReference type="SMART" id="SM00342">
    <property type="entry name" value="HTH_ARAC"/>
    <property type="match status" value="1"/>
</dbReference>
<dbReference type="Pfam" id="PF12833">
    <property type="entry name" value="HTH_18"/>
    <property type="match status" value="1"/>
</dbReference>
<dbReference type="SUPFAM" id="SSF46689">
    <property type="entry name" value="Homeodomain-like"/>
    <property type="match status" value="2"/>
</dbReference>
<evidence type="ECO:0000259" key="4">
    <source>
        <dbReference type="PROSITE" id="PS01124"/>
    </source>
</evidence>
<dbReference type="InterPro" id="IPR018060">
    <property type="entry name" value="HTH_AraC"/>
</dbReference>
<keyword evidence="3" id="KW-0804">Transcription</keyword>